<dbReference type="Gene3D" id="2.60.120.40">
    <property type="match status" value="1"/>
</dbReference>
<reference evidence="1 2" key="1">
    <citation type="submission" date="2018-06" db="EMBL/GenBank/DDBJ databases">
        <title>Genomic Encyclopedia of Type Strains, Phase I: the one thousand microbial genomes (KMG-I) project.</title>
        <authorList>
            <person name="Kyrpides N."/>
        </authorList>
    </citation>
    <scope>NUCLEOTIDE SEQUENCE [LARGE SCALE GENOMIC DNA]</scope>
    <source>
        <strain evidence="1 2">DSM 19573</strain>
    </source>
</reference>
<comment type="caution">
    <text evidence="1">The sequence shown here is derived from an EMBL/GenBank/DDBJ whole genome shotgun (WGS) entry which is preliminary data.</text>
</comment>
<evidence type="ECO:0008006" key="3">
    <source>
        <dbReference type="Google" id="ProtNLM"/>
    </source>
</evidence>
<keyword evidence="2" id="KW-1185">Reference proteome</keyword>
<dbReference type="EMBL" id="QKMR01000010">
    <property type="protein sequence ID" value="PYG87530.1"/>
    <property type="molecule type" value="Genomic_DNA"/>
</dbReference>
<dbReference type="InterPro" id="IPR008983">
    <property type="entry name" value="Tumour_necrosis_fac-like_dom"/>
</dbReference>
<dbReference type="AlphaFoldDB" id="A0A318XJN0"/>
<dbReference type="Proteomes" id="UP000248132">
    <property type="component" value="Unassembled WGS sequence"/>
</dbReference>
<name>A0A318XJN0_9FIRM</name>
<sequence length="140" mass="15178">MRASEINVYAYIYNLTGQTIEPEANIRFSNDGAVTEGIIHTPDTDLIIIKTPGIYLISFYVSESKKNVFTLFHNTHPVLLSTLATSPIIKNNIGVGIVSASADDCIAVKNYSNKADIKLEAVLSGTKACSNAAIFIQKIN</sequence>
<accession>A0A318XJN0</accession>
<proteinExistence type="predicted"/>
<evidence type="ECO:0000313" key="1">
    <source>
        <dbReference type="EMBL" id="PYG87530.1"/>
    </source>
</evidence>
<organism evidence="1 2">
    <name type="scientific">Ruminiclostridium sufflavum DSM 19573</name>
    <dbReference type="NCBI Taxonomy" id="1121337"/>
    <lineage>
        <taxon>Bacteria</taxon>
        <taxon>Bacillati</taxon>
        <taxon>Bacillota</taxon>
        <taxon>Clostridia</taxon>
        <taxon>Eubacteriales</taxon>
        <taxon>Oscillospiraceae</taxon>
        <taxon>Ruminiclostridium</taxon>
    </lineage>
</organism>
<evidence type="ECO:0000313" key="2">
    <source>
        <dbReference type="Proteomes" id="UP000248132"/>
    </source>
</evidence>
<gene>
    <name evidence="1" type="ORF">LY28_01898</name>
</gene>
<protein>
    <recommendedName>
        <fullName evidence="3">BclA C-terminal domain-containing protein</fullName>
    </recommendedName>
</protein>